<evidence type="ECO:0000256" key="8">
    <source>
        <dbReference type="SAM" id="MobiDB-lite"/>
    </source>
</evidence>
<feature type="domain" description="Major facilitator superfamily (MFS) profile" evidence="10">
    <location>
        <begin position="36"/>
        <end position="449"/>
    </location>
</feature>
<keyword evidence="6 9" id="KW-1133">Transmembrane helix</keyword>
<gene>
    <name evidence="11" type="ORF">EV644_1011033</name>
</gene>
<feature type="region of interest" description="Disordered" evidence="8">
    <location>
        <begin position="1"/>
        <end position="20"/>
    </location>
</feature>
<proteinExistence type="predicted"/>
<dbReference type="PANTHER" id="PTHR43528">
    <property type="entry name" value="ALPHA-KETOGLUTARATE PERMEASE"/>
    <property type="match status" value="1"/>
</dbReference>
<accession>A0ABY2BWU0</accession>
<feature type="transmembrane region" description="Helical" evidence="9">
    <location>
        <begin position="208"/>
        <end position="229"/>
    </location>
</feature>
<evidence type="ECO:0000256" key="9">
    <source>
        <dbReference type="SAM" id="Phobius"/>
    </source>
</evidence>
<evidence type="ECO:0000256" key="5">
    <source>
        <dbReference type="ARBA" id="ARBA00022847"/>
    </source>
</evidence>
<feature type="transmembrane region" description="Helical" evidence="9">
    <location>
        <begin position="75"/>
        <end position="96"/>
    </location>
</feature>
<dbReference type="PANTHER" id="PTHR43528:SF1">
    <property type="entry name" value="ALPHA-KETOGLUTARATE PERMEASE"/>
    <property type="match status" value="1"/>
</dbReference>
<keyword evidence="4 9" id="KW-0812">Transmembrane</keyword>
<feature type="transmembrane region" description="Helical" evidence="9">
    <location>
        <begin position="420"/>
        <end position="442"/>
    </location>
</feature>
<evidence type="ECO:0000256" key="4">
    <source>
        <dbReference type="ARBA" id="ARBA00022692"/>
    </source>
</evidence>
<dbReference type="SUPFAM" id="SSF103473">
    <property type="entry name" value="MFS general substrate transporter"/>
    <property type="match status" value="1"/>
</dbReference>
<feature type="transmembrane region" description="Helical" evidence="9">
    <location>
        <begin position="171"/>
        <end position="196"/>
    </location>
</feature>
<evidence type="ECO:0000256" key="3">
    <source>
        <dbReference type="ARBA" id="ARBA00022475"/>
    </source>
</evidence>
<dbReference type="Proteomes" id="UP000295818">
    <property type="component" value="Unassembled WGS sequence"/>
</dbReference>
<feature type="transmembrane region" description="Helical" evidence="9">
    <location>
        <begin position="268"/>
        <end position="290"/>
    </location>
</feature>
<feature type="transmembrane region" description="Helical" evidence="9">
    <location>
        <begin position="51"/>
        <end position="69"/>
    </location>
</feature>
<feature type="transmembrane region" description="Helical" evidence="9">
    <location>
        <begin position="395"/>
        <end position="414"/>
    </location>
</feature>
<evidence type="ECO:0000259" key="10">
    <source>
        <dbReference type="PROSITE" id="PS50850"/>
    </source>
</evidence>
<name>A0ABY2BWU0_9ACTN</name>
<keyword evidence="3" id="KW-1003">Cell membrane</keyword>
<dbReference type="Pfam" id="PF07690">
    <property type="entry name" value="MFS_1"/>
    <property type="match status" value="1"/>
</dbReference>
<evidence type="ECO:0000256" key="1">
    <source>
        <dbReference type="ARBA" id="ARBA00004651"/>
    </source>
</evidence>
<dbReference type="InterPro" id="IPR036259">
    <property type="entry name" value="MFS_trans_sf"/>
</dbReference>
<keyword evidence="2" id="KW-0813">Transport</keyword>
<feature type="transmembrane region" description="Helical" evidence="9">
    <location>
        <begin position="108"/>
        <end position="126"/>
    </location>
</feature>
<keyword evidence="7 9" id="KW-0472">Membrane</keyword>
<evidence type="ECO:0000313" key="12">
    <source>
        <dbReference type="Proteomes" id="UP000295818"/>
    </source>
</evidence>
<evidence type="ECO:0000256" key="7">
    <source>
        <dbReference type="ARBA" id="ARBA00023136"/>
    </source>
</evidence>
<organism evidence="11 12">
    <name type="scientific">Kribbella orskensis</name>
    <dbReference type="NCBI Taxonomy" id="2512216"/>
    <lineage>
        <taxon>Bacteria</taxon>
        <taxon>Bacillati</taxon>
        <taxon>Actinomycetota</taxon>
        <taxon>Actinomycetes</taxon>
        <taxon>Propionibacteriales</taxon>
        <taxon>Kribbellaceae</taxon>
        <taxon>Kribbella</taxon>
    </lineage>
</organism>
<comment type="subcellular location">
    <subcellularLocation>
        <location evidence="1">Cell membrane</location>
        <topology evidence="1">Multi-pass membrane protein</topology>
    </subcellularLocation>
</comment>
<dbReference type="InterPro" id="IPR020846">
    <property type="entry name" value="MFS_dom"/>
</dbReference>
<dbReference type="PROSITE" id="PS50850">
    <property type="entry name" value="MFS"/>
    <property type="match status" value="1"/>
</dbReference>
<comment type="caution">
    <text evidence="11">The sequence shown here is derived from an EMBL/GenBank/DDBJ whole genome shotgun (WGS) entry which is preliminary data.</text>
</comment>
<dbReference type="InterPro" id="IPR011701">
    <property type="entry name" value="MFS"/>
</dbReference>
<evidence type="ECO:0000256" key="6">
    <source>
        <dbReference type="ARBA" id="ARBA00022989"/>
    </source>
</evidence>
<feature type="transmembrane region" description="Helical" evidence="9">
    <location>
        <begin position="302"/>
        <end position="323"/>
    </location>
</feature>
<keyword evidence="5" id="KW-0769">Symport</keyword>
<evidence type="ECO:0000313" key="11">
    <source>
        <dbReference type="EMBL" id="TCO32389.1"/>
    </source>
</evidence>
<protein>
    <submittedName>
        <fullName evidence="11">MHS family proline/betaine transporter-like MFS transporter</fullName>
    </submittedName>
</protein>
<dbReference type="InterPro" id="IPR051084">
    <property type="entry name" value="H+-coupled_symporters"/>
</dbReference>
<dbReference type="EMBL" id="SLWM01000001">
    <property type="protein sequence ID" value="TCO32389.1"/>
    <property type="molecule type" value="Genomic_DNA"/>
</dbReference>
<reference evidence="11 12" key="1">
    <citation type="journal article" date="2015" name="Stand. Genomic Sci.">
        <title>Genomic Encyclopedia of Bacterial and Archaeal Type Strains, Phase III: the genomes of soil and plant-associated and newly described type strains.</title>
        <authorList>
            <person name="Whitman W.B."/>
            <person name="Woyke T."/>
            <person name="Klenk H.P."/>
            <person name="Zhou Y."/>
            <person name="Lilburn T.G."/>
            <person name="Beck B.J."/>
            <person name="De Vos P."/>
            <person name="Vandamme P."/>
            <person name="Eisen J.A."/>
            <person name="Garrity G."/>
            <person name="Hugenholtz P."/>
            <person name="Kyrpides N.C."/>
        </authorList>
    </citation>
    <scope>NUCLEOTIDE SEQUENCE [LARGE SCALE GENOMIC DNA]</scope>
    <source>
        <strain evidence="11 12">VKM Ac-2538</strain>
    </source>
</reference>
<feature type="transmembrane region" description="Helical" evidence="9">
    <location>
        <begin position="335"/>
        <end position="354"/>
    </location>
</feature>
<keyword evidence="12" id="KW-1185">Reference proteome</keyword>
<sequence>MLREVRRIPPATGQAASGGSVHDDGVTFPVRGGGRPIIATCIANAIEWYDFAVYGALASVLVAVLLRPGPGNGGLTAIFAVFATSFLARPVGALLVGMRADQVGRRRLLAATILLMAGATAAIGLLPPWSAVGVLAPLCLVVLRLVQGFASGGEIRVSIAYLLESSPPRRWGYYGGWHTATIALGFTAGLTAAVVVSATLSMADLQRWGWRIPFLVALPLGLAGLYIRLRLRETTPFERAGRSADRSAAGSSRASPTIQAAWREHAPAVWTGFALVSVLSGTFNIWFVFLPSHVVAEDIHDLPVALACAVAGLAAAAAAAPLFGLLSDRVGRRPLLMAGTSLLCLLAVPLYELVLQGSMLRLLVADLAIGVLLGTLVISAHIAERFPVIVRASGIALTYGLATALIGGSAPVVASLLAQHGFSVCVPLYLLGLSAAGLTAALRSPPVVASGDA</sequence>
<dbReference type="Gene3D" id="1.20.1250.20">
    <property type="entry name" value="MFS general substrate transporter like domains"/>
    <property type="match status" value="2"/>
</dbReference>
<evidence type="ECO:0000256" key="2">
    <source>
        <dbReference type="ARBA" id="ARBA00022448"/>
    </source>
</evidence>
<feature type="transmembrane region" description="Helical" evidence="9">
    <location>
        <begin position="360"/>
        <end position="383"/>
    </location>
</feature>